<proteinExistence type="predicted"/>
<organism evidence="1 2">
    <name type="scientific">Williamsia herbipolensis</name>
    <dbReference type="NCBI Taxonomy" id="1603258"/>
    <lineage>
        <taxon>Bacteria</taxon>
        <taxon>Bacillati</taxon>
        <taxon>Actinomycetota</taxon>
        <taxon>Actinomycetes</taxon>
        <taxon>Mycobacteriales</taxon>
        <taxon>Nocardiaceae</taxon>
        <taxon>Williamsia</taxon>
    </lineage>
</organism>
<accession>A0AAU4K8K2</accession>
<protein>
    <recommendedName>
        <fullName evidence="3">Transcriptional regulator, AbiEi antitoxin, Type IV TA system</fullName>
    </recommendedName>
</protein>
<evidence type="ECO:0000313" key="1">
    <source>
        <dbReference type="EMBL" id="WUM22455.1"/>
    </source>
</evidence>
<evidence type="ECO:0000313" key="2">
    <source>
        <dbReference type="Proteomes" id="UP001432128"/>
    </source>
</evidence>
<gene>
    <name evidence="1" type="ORF">OG579_17615</name>
</gene>
<dbReference type="Proteomes" id="UP001432128">
    <property type="component" value="Chromosome"/>
</dbReference>
<dbReference type="AlphaFoldDB" id="A0AAU4K8K2"/>
<name>A0AAU4K8K2_9NOCA</name>
<dbReference type="KEGG" id="whr:OG579_17615"/>
<evidence type="ECO:0008006" key="3">
    <source>
        <dbReference type="Google" id="ProtNLM"/>
    </source>
</evidence>
<reference evidence="1 2" key="1">
    <citation type="submission" date="2022-10" db="EMBL/GenBank/DDBJ databases">
        <title>The complete genomes of actinobacterial strains from the NBC collection.</title>
        <authorList>
            <person name="Joergensen T.S."/>
            <person name="Alvarez Arevalo M."/>
            <person name="Sterndorff E.B."/>
            <person name="Faurdal D."/>
            <person name="Vuksanovic O."/>
            <person name="Mourched A.-S."/>
            <person name="Charusanti P."/>
            <person name="Shaw S."/>
            <person name="Blin K."/>
            <person name="Weber T."/>
        </authorList>
    </citation>
    <scope>NUCLEOTIDE SEQUENCE [LARGE SCALE GENOMIC DNA]</scope>
    <source>
        <strain evidence="1 2">NBC_00319</strain>
    </source>
</reference>
<keyword evidence="2" id="KW-1185">Reference proteome</keyword>
<sequence length="308" mass="34018">MITFPTDRHGLVHREIALAAGFTDDEIRRELRDGRLSRVHRGVYVAPALRSPEAVHRLAAVASAEISGDRSVLSHQSAATVHGLSLLRPDLQRIHTTNGRLTGGWRTSIRQDHVGSLADGEVTAIDGVRVTSLERTAVDVARTARGGFAAALSVFDSALRLGADREPMADGLAATRRGVGPARRAFSLADCKAENPGESWSRAVMIESGLPTPRLQHEFRDADGNVIARTDFDWSGRLVGEFDGDVKYQKYLRPGETPFDAMKREKLREDALRRLGIMVIRWTWSDLVSGRLLPMIREWLVRLDLMAA</sequence>
<dbReference type="EMBL" id="CP108021">
    <property type="protein sequence ID" value="WUM22455.1"/>
    <property type="molecule type" value="Genomic_DNA"/>
</dbReference>